<feature type="transmembrane region" description="Helical" evidence="1">
    <location>
        <begin position="209"/>
        <end position="227"/>
    </location>
</feature>
<evidence type="ECO:0000256" key="1">
    <source>
        <dbReference type="SAM" id="Phobius"/>
    </source>
</evidence>
<keyword evidence="1" id="KW-1133">Transmembrane helix</keyword>
<evidence type="ECO:0000313" key="3">
    <source>
        <dbReference type="Proteomes" id="UP001501436"/>
    </source>
</evidence>
<feature type="transmembrane region" description="Helical" evidence="1">
    <location>
        <begin position="282"/>
        <end position="301"/>
    </location>
</feature>
<evidence type="ECO:0008006" key="4">
    <source>
        <dbReference type="Google" id="ProtNLM"/>
    </source>
</evidence>
<dbReference type="EMBL" id="BAABJI010000002">
    <property type="protein sequence ID" value="GAA4915123.1"/>
    <property type="molecule type" value="Genomic_DNA"/>
</dbReference>
<sequence>MAIADVFEAEVSTRRNQNITTAPAKVWKGYEKVAFRILFIFFFLLTVPVDPEYYTQWFNIDWTNPHIRDLGGLGGYGYRFTTIKTESGIFGLASYVNWGIALLIGIAGGLVWTLIDHKATNYRVLYYFITVAVTYAMITRLQGLTFSKIFPSQMPPLAETQLNTPLGDFVAQKLYWIQLSLVPKYEVFLGFAELLVMGLLFFRGTRALGGALAIAMIGNIAISNHVYDGGVHVLASFYALGGAFVLWPYLRPIWNLLVNQKDEVLTIYQFPFKKPWQKAIRIGLKGFTVAIYFVLSAYLHYDNYEHDSYKVPARSGLTNSKGFYRVTEFKVNGEVIPYSSLDSLRWQDVTFERWSTISYTVFNTFNIHGEAGRGKQFKDVDRTYESAGTGGGRRHYYYEADTVKHTLTLFNKNKKYVNERLHLHYQRPSATRFILTGTDQYQNNIYVVLDKQDKKYPLYEGRHAALTYQP</sequence>
<protein>
    <recommendedName>
        <fullName evidence="4">DoxX family protein</fullName>
    </recommendedName>
</protein>
<feature type="transmembrane region" description="Helical" evidence="1">
    <location>
        <begin position="33"/>
        <end position="49"/>
    </location>
</feature>
<dbReference type="Proteomes" id="UP001501436">
    <property type="component" value="Unassembled WGS sequence"/>
</dbReference>
<name>A0ABP9FS86_9SPHI</name>
<gene>
    <name evidence="2" type="ORF">GCM10023313_18190</name>
</gene>
<evidence type="ECO:0000313" key="2">
    <source>
        <dbReference type="EMBL" id="GAA4915123.1"/>
    </source>
</evidence>
<keyword evidence="3" id="KW-1185">Reference proteome</keyword>
<keyword evidence="1" id="KW-0472">Membrane</keyword>
<feature type="transmembrane region" description="Helical" evidence="1">
    <location>
        <begin position="233"/>
        <end position="250"/>
    </location>
</feature>
<comment type="caution">
    <text evidence="2">The sequence shown here is derived from an EMBL/GenBank/DDBJ whole genome shotgun (WGS) entry which is preliminary data.</text>
</comment>
<dbReference type="RefSeq" id="WP_345330873.1">
    <property type="nucleotide sequence ID" value="NZ_BAABJI010000002.1"/>
</dbReference>
<feature type="transmembrane region" description="Helical" evidence="1">
    <location>
        <begin position="124"/>
        <end position="143"/>
    </location>
</feature>
<proteinExistence type="predicted"/>
<accession>A0ABP9FS86</accession>
<reference evidence="3" key="1">
    <citation type="journal article" date="2019" name="Int. J. Syst. Evol. Microbiol.">
        <title>The Global Catalogue of Microorganisms (GCM) 10K type strain sequencing project: providing services to taxonomists for standard genome sequencing and annotation.</title>
        <authorList>
            <consortium name="The Broad Institute Genomics Platform"/>
            <consortium name="The Broad Institute Genome Sequencing Center for Infectious Disease"/>
            <person name="Wu L."/>
            <person name="Ma J."/>
        </authorList>
    </citation>
    <scope>NUCLEOTIDE SEQUENCE [LARGE SCALE GENOMIC DNA]</scope>
    <source>
        <strain evidence="3">JCM 18283</strain>
    </source>
</reference>
<keyword evidence="1" id="KW-0812">Transmembrane</keyword>
<organism evidence="2 3">
    <name type="scientific">Mucilaginibacter defluvii</name>
    <dbReference type="NCBI Taxonomy" id="1196019"/>
    <lineage>
        <taxon>Bacteria</taxon>
        <taxon>Pseudomonadati</taxon>
        <taxon>Bacteroidota</taxon>
        <taxon>Sphingobacteriia</taxon>
        <taxon>Sphingobacteriales</taxon>
        <taxon>Sphingobacteriaceae</taxon>
        <taxon>Mucilaginibacter</taxon>
    </lineage>
</organism>
<feature type="transmembrane region" description="Helical" evidence="1">
    <location>
        <begin position="95"/>
        <end position="115"/>
    </location>
</feature>